<name>A0A9P8C9D2_9HELO</name>
<feature type="region of interest" description="Disordered" evidence="1">
    <location>
        <begin position="53"/>
        <end position="104"/>
    </location>
</feature>
<evidence type="ECO:0000313" key="2">
    <source>
        <dbReference type="EMBL" id="KAG9238709.1"/>
    </source>
</evidence>
<dbReference type="EMBL" id="MU251366">
    <property type="protein sequence ID" value="KAG9238709.1"/>
    <property type="molecule type" value="Genomic_DNA"/>
</dbReference>
<protein>
    <submittedName>
        <fullName evidence="2">Uncharacterized protein</fullName>
    </submittedName>
</protein>
<dbReference type="Proteomes" id="UP000824998">
    <property type="component" value="Unassembled WGS sequence"/>
</dbReference>
<evidence type="ECO:0000256" key="1">
    <source>
        <dbReference type="SAM" id="MobiDB-lite"/>
    </source>
</evidence>
<reference evidence="2" key="1">
    <citation type="journal article" date="2021" name="IMA Fungus">
        <title>Genomic characterization of three marine fungi, including Emericellopsis atlantica sp. nov. with signatures of a generalist lifestyle and marine biomass degradation.</title>
        <authorList>
            <person name="Hagestad O.C."/>
            <person name="Hou L."/>
            <person name="Andersen J.H."/>
            <person name="Hansen E.H."/>
            <person name="Altermark B."/>
            <person name="Li C."/>
            <person name="Kuhnert E."/>
            <person name="Cox R.J."/>
            <person name="Crous P.W."/>
            <person name="Spatafora J.W."/>
            <person name="Lail K."/>
            <person name="Amirebrahimi M."/>
            <person name="Lipzen A."/>
            <person name="Pangilinan J."/>
            <person name="Andreopoulos W."/>
            <person name="Hayes R.D."/>
            <person name="Ng V."/>
            <person name="Grigoriev I.V."/>
            <person name="Jackson S.A."/>
            <person name="Sutton T.D.S."/>
            <person name="Dobson A.D.W."/>
            <person name="Rama T."/>
        </authorList>
    </citation>
    <scope>NUCLEOTIDE SEQUENCE</scope>
    <source>
        <strain evidence="2">TRa018bII</strain>
    </source>
</reference>
<feature type="compositionally biased region" description="Low complexity" evidence="1">
    <location>
        <begin position="66"/>
        <end position="81"/>
    </location>
</feature>
<evidence type="ECO:0000313" key="3">
    <source>
        <dbReference type="Proteomes" id="UP000824998"/>
    </source>
</evidence>
<organism evidence="2 3">
    <name type="scientific">Amylocarpus encephaloides</name>
    <dbReference type="NCBI Taxonomy" id="45428"/>
    <lineage>
        <taxon>Eukaryota</taxon>
        <taxon>Fungi</taxon>
        <taxon>Dikarya</taxon>
        <taxon>Ascomycota</taxon>
        <taxon>Pezizomycotina</taxon>
        <taxon>Leotiomycetes</taxon>
        <taxon>Helotiales</taxon>
        <taxon>Helotiales incertae sedis</taxon>
        <taxon>Amylocarpus</taxon>
    </lineage>
</organism>
<keyword evidence="3" id="KW-1185">Reference proteome</keyword>
<comment type="caution">
    <text evidence="2">The sequence shown here is derived from an EMBL/GenBank/DDBJ whole genome shotgun (WGS) entry which is preliminary data.</text>
</comment>
<accession>A0A9P8C9D2</accession>
<dbReference type="AlphaFoldDB" id="A0A9P8C9D2"/>
<feature type="region of interest" description="Disordered" evidence="1">
    <location>
        <begin position="1"/>
        <end position="38"/>
    </location>
</feature>
<proteinExistence type="predicted"/>
<feature type="compositionally biased region" description="Pro residues" evidence="1">
    <location>
        <begin position="1"/>
        <end position="10"/>
    </location>
</feature>
<gene>
    <name evidence="2" type="ORF">BJ875DRAFT_450141</name>
</gene>
<dbReference type="OrthoDB" id="5409271at2759"/>
<feature type="compositionally biased region" description="Low complexity" evidence="1">
    <location>
        <begin position="88"/>
        <end position="103"/>
    </location>
</feature>
<sequence>MSSRLPPPTPNLSNTAAATATTTPRSSSDNSHFAGRGLGLGLASHQSIDSSTFFHSHAPIAANMSQPNQQQPNQQQQGFQALPPPFPYQQGGYLQQPQQYFPQNPMGLQHAAVNLPGYESDDEDDENSGSDLPAIHLRVSTPLHVSGNGNVVSINAADNAARVGFAVAQSLRQIGTVGGGVPMIDEDGKPRPIDVKVSAATVIRGSNNVVGEKAVLSKTIIEGPNRRIDPTQQGGPAADRHGPKRARAASEPDVMDPKKARRD</sequence>
<feature type="compositionally biased region" description="Low complexity" evidence="1">
    <location>
        <begin position="11"/>
        <end position="28"/>
    </location>
</feature>
<feature type="region of interest" description="Disordered" evidence="1">
    <location>
        <begin position="222"/>
        <end position="263"/>
    </location>
</feature>